<sequence>MKKDRNINLLKSIGNTLVVIGGSFVVLLAFQTSTFFKTTSIHLKQNLPQGELISREVANLALSQLAERLHDYTQLYIYASLMIILGIILVSKSNTRDRLA</sequence>
<comment type="caution">
    <text evidence="3">The sequence shown here is derived from an EMBL/GenBank/DDBJ whole genome shotgun (WGS) entry which is preliminary data.</text>
</comment>
<accession>A0ABW5E3Y5</accession>
<evidence type="ECO:0000313" key="3">
    <source>
        <dbReference type="EMBL" id="MFD2276375.1"/>
    </source>
</evidence>
<feature type="transmembrane region" description="Helical" evidence="1">
    <location>
        <begin position="75"/>
        <end position="91"/>
    </location>
</feature>
<evidence type="ECO:0000259" key="2">
    <source>
        <dbReference type="PROSITE" id="PS50878"/>
    </source>
</evidence>
<evidence type="ECO:0000313" key="4">
    <source>
        <dbReference type="Proteomes" id="UP001597297"/>
    </source>
</evidence>
<reference evidence="4" key="1">
    <citation type="journal article" date="2019" name="Int. J. Syst. Evol. Microbiol.">
        <title>The Global Catalogue of Microorganisms (GCM) 10K type strain sequencing project: providing services to taxonomists for standard genome sequencing and annotation.</title>
        <authorList>
            <consortium name="The Broad Institute Genomics Platform"/>
            <consortium name="The Broad Institute Genome Sequencing Center for Infectious Disease"/>
            <person name="Wu L."/>
            <person name="Ma J."/>
        </authorList>
    </citation>
    <scope>NUCLEOTIDE SEQUENCE [LARGE SCALE GENOMIC DNA]</scope>
    <source>
        <strain evidence="4">JCM 16545</strain>
    </source>
</reference>
<dbReference type="PROSITE" id="PS50878">
    <property type="entry name" value="RT_POL"/>
    <property type="match status" value="1"/>
</dbReference>
<name>A0ABW5E3Y5_9BACT</name>
<dbReference type="RefSeq" id="WP_377092560.1">
    <property type="nucleotide sequence ID" value="NZ_JBHSJM010000001.1"/>
</dbReference>
<keyword evidence="1" id="KW-0472">Membrane</keyword>
<gene>
    <name evidence="3" type="ORF">ACFSQZ_07835</name>
</gene>
<dbReference type="InterPro" id="IPR000477">
    <property type="entry name" value="RT_dom"/>
</dbReference>
<dbReference type="Proteomes" id="UP001597297">
    <property type="component" value="Unassembled WGS sequence"/>
</dbReference>
<organism evidence="3 4">
    <name type="scientific">Rubritalea spongiae</name>
    <dbReference type="NCBI Taxonomy" id="430797"/>
    <lineage>
        <taxon>Bacteria</taxon>
        <taxon>Pseudomonadati</taxon>
        <taxon>Verrucomicrobiota</taxon>
        <taxon>Verrucomicrobiia</taxon>
        <taxon>Verrucomicrobiales</taxon>
        <taxon>Rubritaleaceae</taxon>
        <taxon>Rubritalea</taxon>
    </lineage>
</organism>
<feature type="domain" description="Reverse transcriptase" evidence="2">
    <location>
        <begin position="1"/>
        <end position="100"/>
    </location>
</feature>
<dbReference type="EMBL" id="JBHUJC010000023">
    <property type="protein sequence ID" value="MFD2276375.1"/>
    <property type="molecule type" value="Genomic_DNA"/>
</dbReference>
<evidence type="ECO:0000256" key="1">
    <source>
        <dbReference type="SAM" id="Phobius"/>
    </source>
</evidence>
<protein>
    <recommendedName>
        <fullName evidence="2">Reverse transcriptase domain-containing protein</fullName>
    </recommendedName>
</protein>
<proteinExistence type="predicted"/>
<keyword evidence="1" id="KW-1133">Transmembrane helix</keyword>
<keyword evidence="4" id="KW-1185">Reference proteome</keyword>
<keyword evidence="1" id="KW-0812">Transmembrane</keyword>
<feature type="transmembrane region" description="Helical" evidence="1">
    <location>
        <begin position="12"/>
        <end position="30"/>
    </location>
</feature>